<sequence>MTWIEIMMLIFASFRLTRLIVYDQITSFIRKPFHELVEEEDAEGNVETYLEIRGSGLRHWIGELLSCYWCTGMWSTILLVLGIWFLPEIFEFIVFILALAGGAAFLEVIVQKLNE</sequence>
<keyword evidence="1" id="KW-0812">Transmembrane</keyword>
<dbReference type="EMBL" id="MJEH01000055">
    <property type="protein sequence ID" value="OEH91595.1"/>
    <property type="molecule type" value="Genomic_DNA"/>
</dbReference>
<gene>
    <name evidence="2" type="ORF">BFG57_04265</name>
</gene>
<dbReference type="Proteomes" id="UP000095209">
    <property type="component" value="Unassembled WGS sequence"/>
</dbReference>
<dbReference type="OrthoDB" id="4722315at2"/>
<evidence type="ECO:0000313" key="2">
    <source>
        <dbReference type="EMBL" id="OEH91595.1"/>
    </source>
</evidence>
<evidence type="ECO:0000256" key="1">
    <source>
        <dbReference type="SAM" id="Phobius"/>
    </source>
</evidence>
<organism evidence="2 3">
    <name type="scientific">Bacillus solimangrovi</name>
    <dbReference type="NCBI Taxonomy" id="1305675"/>
    <lineage>
        <taxon>Bacteria</taxon>
        <taxon>Bacillati</taxon>
        <taxon>Bacillota</taxon>
        <taxon>Bacilli</taxon>
        <taxon>Bacillales</taxon>
        <taxon>Bacillaceae</taxon>
        <taxon>Bacillus</taxon>
    </lineage>
</organism>
<accession>A0A1E5LBZ3</accession>
<name>A0A1E5LBZ3_9BACI</name>
<feature type="transmembrane region" description="Helical" evidence="1">
    <location>
        <begin position="92"/>
        <end position="110"/>
    </location>
</feature>
<keyword evidence="3" id="KW-1185">Reference proteome</keyword>
<evidence type="ECO:0000313" key="3">
    <source>
        <dbReference type="Proteomes" id="UP000095209"/>
    </source>
</evidence>
<protein>
    <submittedName>
        <fullName evidence="2">Sporulation protein</fullName>
    </submittedName>
</protein>
<dbReference type="Pfam" id="PF07098">
    <property type="entry name" value="DUF1360"/>
    <property type="match status" value="1"/>
</dbReference>
<keyword evidence="1" id="KW-1133">Transmembrane helix</keyword>
<dbReference type="STRING" id="1305675.BFG57_04265"/>
<proteinExistence type="predicted"/>
<keyword evidence="1" id="KW-0472">Membrane</keyword>
<comment type="caution">
    <text evidence="2">The sequence shown here is derived from an EMBL/GenBank/DDBJ whole genome shotgun (WGS) entry which is preliminary data.</text>
</comment>
<dbReference type="AlphaFoldDB" id="A0A1E5LBZ3"/>
<reference evidence="2 3" key="1">
    <citation type="submission" date="2016-08" db="EMBL/GenBank/DDBJ databases">
        <title>Genome of Bacillus solimangrovi GH2-4.</title>
        <authorList>
            <person name="Lim S."/>
            <person name="Kim B.-C."/>
        </authorList>
    </citation>
    <scope>NUCLEOTIDE SEQUENCE [LARGE SCALE GENOMIC DNA]</scope>
    <source>
        <strain evidence="2 3">GH2-4</strain>
    </source>
</reference>
<feature type="transmembrane region" description="Helical" evidence="1">
    <location>
        <begin position="67"/>
        <end position="86"/>
    </location>
</feature>
<dbReference type="RefSeq" id="WP_069718332.1">
    <property type="nucleotide sequence ID" value="NZ_MJEH01000055.1"/>
</dbReference>
<dbReference type="InterPro" id="IPR010773">
    <property type="entry name" value="Mycophage_PG1_Gp7"/>
</dbReference>